<evidence type="ECO:0000313" key="5">
    <source>
        <dbReference type="EMBL" id="ADL18884.1"/>
    </source>
</evidence>
<dbReference type="KEGG" id="asc:ASAC_0477"/>
<dbReference type="HOGENOM" id="CLU_061952_0_0_2"/>
<evidence type="ECO:0000256" key="2">
    <source>
        <dbReference type="ARBA" id="ARBA00022679"/>
    </source>
</evidence>
<keyword evidence="2 5" id="KW-0808">Transferase</keyword>
<dbReference type="InterPro" id="IPR038459">
    <property type="entry name" value="MT_TRM10-typ_sf"/>
</dbReference>
<evidence type="ECO:0000256" key="1">
    <source>
        <dbReference type="ARBA" id="ARBA00022603"/>
    </source>
</evidence>
<keyword evidence="3" id="KW-0949">S-adenosyl-L-methionine</keyword>
<dbReference type="GO" id="GO:0030488">
    <property type="term" value="P:tRNA methylation"/>
    <property type="evidence" value="ECO:0007669"/>
    <property type="project" value="InterPro"/>
</dbReference>
<dbReference type="InterPro" id="IPR016742">
    <property type="entry name" value="tRNA_m1G_mtfrase_arc"/>
</dbReference>
<dbReference type="GeneID" id="9498708"/>
<accession>D9Q0P6</accession>
<dbReference type="Gene3D" id="3.40.1280.30">
    <property type="match status" value="1"/>
</dbReference>
<feature type="domain" description="SAM-dependent MTase TRM10-type" evidence="4">
    <location>
        <begin position="109"/>
        <end position="302"/>
    </location>
</feature>
<organism evidence="5 6">
    <name type="scientific">Acidilobus saccharovorans (strain DSM 16705 / JCM 18335 / VKM B-2471 / 345-15)</name>
    <dbReference type="NCBI Taxonomy" id="666510"/>
    <lineage>
        <taxon>Archaea</taxon>
        <taxon>Thermoproteota</taxon>
        <taxon>Thermoprotei</taxon>
        <taxon>Acidilobales</taxon>
        <taxon>Acidilobaceae</taxon>
        <taxon>Acidilobus</taxon>
    </lineage>
</organism>
<evidence type="ECO:0000259" key="4">
    <source>
        <dbReference type="PROSITE" id="PS51675"/>
    </source>
</evidence>
<reference evidence="5 6" key="1">
    <citation type="journal article" date="2010" name="Appl. Environ. Microbiol.">
        <title>The genome sequence of the crenarchaeon Acidilobus saccharovorans supports a new order, Acidilobales, and suggests an important ecological role in terrestrial acidic hot springs.</title>
        <authorList>
            <person name="Mardanov A.V."/>
            <person name="Svetlitchnyi V.A."/>
            <person name="Beletsky A.V."/>
            <person name="Prokofeva M.I."/>
            <person name="Bonch-Osmolovskaya E.A."/>
            <person name="Ravin N.V."/>
            <person name="Skryabin K.G."/>
        </authorList>
    </citation>
    <scope>NUCLEOTIDE SEQUENCE [LARGE SCALE GENOMIC DNA]</scope>
    <source>
        <strain evidence="6">DSM 16705 / JCM 18335 / VKM B-2471 / 345-15</strain>
    </source>
</reference>
<dbReference type="GO" id="GO:0008175">
    <property type="term" value="F:tRNA methyltransferase activity"/>
    <property type="evidence" value="ECO:0007669"/>
    <property type="project" value="InterPro"/>
</dbReference>
<dbReference type="InParanoid" id="D9Q0P6"/>
<dbReference type="eggNOG" id="arCOG00967">
    <property type="taxonomic scope" value="Archaea"/>
</dbReference>
<sequence length="354" mass="40191">MLETSDKVQQSLESRPSGALLKLMDAYGYDVLGSREWLEGDRLYRLGFQYAAVEMLIREYFLGEETFKGKKAYETEWKGKNKSIVYGKGDVNADAVIVRKPSPTEKTVPWRALLDYLPQPPLPLFVIDLSMKFLHTPEELSKLRLQLGVTLSVIREYLWDAHMSITGADEETAKWINEVMGVNKVAIVNARPSEVLWGYDADKVIILRPDASTPLKPDDVMTADAFLIGGIVDKIPRPGLSRMLDSLVPWGVPRRIELKGSVIGVPERINRIVEVLLKSRYLYGGDIEKAIITTMSKKDRIARAYREIVKYSNDKGTNRVNNDLYEQLRSWLPLTYDEFLEAARRAHVEVVNSG</sequence>
<name>D9Q0P6_ACIS3</name>
<gene>
    <name evidence="5" type="ordered locus">ASAC_0477</name>
</gene>
<dbReference type="EMBL" id="CP001742">
    <property type="protein sequence ID" value="ADL18884.1"/>
    <property type="molecule type" value="Genomic_DNA"/>
</dbReference>
<dbReference type="AlphaFoldDB" id="D9Q0P6"/>
<dbReference type="Pfam" id="PF04252">
    <property type="entry name" value="SFM1-like"/>
    <property type="match status" value="1"/>
</dbReference>
<dbReference type="Proteomes" id="UP000000346">
    <property type="component" value="Chromosome"/>
</dbReference>
<proteinExistence type="predicted"/>
<evidence type="ECO:0000256" key="3">
    <source>
        <dbReference type="ARBA" id="ARBA00022691"/>
    </source>
</evidence>
<protein>
    <submittedName>
        <fullName evidence="5">tRNA (Guanine-N1-)-methyltransferase</fullName>
    </submittedName>
</protein>
<dbReference type="PROSITE" id="PS51675">
    <property type="entry name" value="SAM_MT_TRM10"/>
    <property type="match status" value="1"/>
</dbReference>
<keyword evidence="1 5" id="KW-0489">Methyltransferase</keyword>
<dbReference type="InterPro" id="IPR007364">
    <property type="entry name" value="SFM1-like"/>
</dbReference>
<dbReference type="PIRSF" id="PIRSF018978">
    <property type="entry name" value="tRNA_m1G_mtfrase_arc_prd"/>
    <property type="match status" value="1"/>
</dbReference>
<evidence type="ECO:0000313" key="6">
    <source>
        <dbReference type="Proteomes" id="UP000000346"/>
    </source>
</evidence>
<dbReference type="RefSeq" id="WP_013266396.1">
    <property type="nucleotide sequence ID" value="NC_014374.1"/>
</dbReference>
<dbReference type="STRING" id="666510.ASAC_0477"/>
<keyword evidence="6" id="KW-1185">Reference proteome</keyword>
<dbReference type="InterPro" id="IPR028564">
    <property type="entry name" value="MT_TRM10-typ"/>
</dbReference>